<name>A0A2Z4YEX1_RHILE</name>
<gene>
    <name evidence="1" type="ORF">DLJ82_1197</name>
</gene>
<sequence length="120" mass="13004">MPAVIPRRPFGSPATSLNPPLRSVWLFSSQPDRLSRSATSQVRVISAGTTACAVSFGKLLYETCLAESALRSANPIDQSIKIAPWRAVLGQALLEMHDRLRQNFIKALGAAEVACHAFDL</sequence>
<reference evidence="1 2" key="1">
    <citation type="submission" date="2018-07" db="EMBL/GenBank/DDBJ databases">
        <title>Rhizobium leguminosarum strain:ATCC 14479 Genome sequencing and assembly.</title>
        <authorList>
            <person name="Chakraborty R."/>
        </authorList>
    </citation>
    <scope>NUCLEOTIDE SEQUENCE [LARGE SCALE GENOMIC DNA]</scope>
    <source>
        <strain evidence="1 2">ATCC 14479</strain>
    </source>
</reference>
<accession>A0A2Z4YEX1</accession>
<proteinExistence type="predicted"/>
<dbReference type="AlphaFoldDB" id="A0A2Z4YEX1"/>
<dbReference type="EMBL" id="CP030760">
    <property type="protein sequence ID" value="AXA38803.1"/>
    <property type="molecule type" value="Genomic_DNA"/>
</dbReference>
<dbReference type="Proteomes" id="UP000251166">
    <property type="component" value="Chromosome"/>
</dbReference>
<organism evidence="1 2">
    <name type="scientific">Rhizobium leguminosarum</name>
    <dbReference type="NCBI Taxonomy" id="384"/>
    <lineage>
        <taxon>Bacteria</taxon>
        <taxon>Pseudomonadati</taxon>
        <taxon>Pseudomonadota</taxon>
        <taxon>Alphaproteobacteria</taxon>
        <taxon>Hyphomicrobiales</taxon>
        <taxon>Rhizobiaceae</taxon>
        <taxon>Rhizobium/Agrobacterium group</taxon>
        <taxon>Rhizobium</taxon>
    </lineage>
</organism>
<protein>
    <submittedName>
        <fullName evidence="1">Uncharacterized protein</fullName>
    </submittedName>
</protein>
<evidence type="ECO:0000313" key="1">
    <source>
        <dbReference type="EMBL" id="AXA38803.1"/>
    </source>
</evidence>
<evidence type="ECO:0000313" key="2">
    <source>
        <dbReference type="Proteomes" id="UP000251166"/>
    </source>
</evidence>